<dbReference type="SMART" id="SM00278">
    <property type="entry name" value="HhH1"/>
    <property type="match status" value="2"/>
</dbReference>
<dbReference type="InterPro" id="IPR036876">
    <property type="entry name" value="UVR_dom_sf"/>
</dbReference>
<keyword evidence="8" id="KW-0175">Coiled coil</keyword>
<dbReference type="InterPro" id="IPR041663">
    <property type="entry name" value="DisA/LigA_HHH"/>
</dbReference>
<dbReference type="SMART" id="SM00465">
    <property type="entry name" value="GIYc"/>
    <property type="match status" value="1"/>
</dbReference>
<dbReference type="InterPro" id="IPR001162">
    <property type="entry name" value="UvrC_RNase_H_dom"/>
</dbReference>
<dbReference type="SUPFAM" id="SSF46600">
    <property type="entry name" value="C-terminal UvrC-binding domain of UvrB"/>
    <property type="match status" value="1"/>
</dbReference>
<evidence type="ECO:0000256" key="3">
    <source>
        <dbReference type="ARBA" id="ARBA00022769"/>
    </source>
</evidence>
<dbReference type="GO" id="GO:0009380">
    <property type="term" value="C:excinuclease repair complex"/>
    <property type="evidence" value="ECO:0007669"/>
    <property type="project" value="InterPro"/>
</dbReference>
<sequence length="623" mass="72375">MFDIKEQLKILPDKPGVYLMKNKENQIIYVGKAISLKNRVRQYFQSLKNQAPKVRAMVDNVVSFEYIITDSELEALILECNLIKENRPKYNILLRDDKTYPYIKITMKEEYPRVIKTRRYLKDGGKYFGPYSNVSALNETIQAIHQLFPIRTCKRNITASIEKKERPCLNFHIKKCIGPCTGNVNQEQYIQMIQEIILFLSGKEDELMKKIQGKMKNAALNMDYERAALYRDQFMALSSIVEKQKVVSNSDIDQDVIAAARGTEESYVQIFYIRKGKIVQRQQYTLSTNSDEGIGDILSSFVKQFYNNMTFIPKEILIEEELEDKALIEDWLSDKKGNKVSIKTPKIGDKKHLIDMVKKNAVLMMEQTKEINRRKKEEKEKLMGELQEKLDLDTPPYRIEAFDISNIQGVESVASMVVFEDGKAKYKDYRRFKIKTIQGANDYGSLEEVVLRRFKRGLEETKDFMEGYTTIEEGKFSIFPDLIMVDGGLGQVHSVEKSLKALGLDIPVCGMIKDDKHRTRGLIYDGKELIFEKASSLFLFIAKVQDEAHRFAITYHRSLRRDTILTSILDEIPGVGEKRRKALMKHFKDINKIKEATMEELLEINELNKTIAENIYNYFRKQQ</sequence>
<dbReference type="PROSITE" id="PS50164">
    <property type="entry name" value="GIY_YIG"/>
    <property type="match status" value="1"/>
</dbReference>
<organism evidence="12 13">
    <name type="scientific">Anaerovirgula multivorans</name>
    <dbReference type="NCBI Taxonomy" id="312168"/>
    <lineage>
        <taxon>Bacteria</taxon>
        <taxon>Bacillati</taxon>
        <taxon>Bacillota</taxon>
        <taxon>Clostridia</taxon>
        <taxon>Peptostreptococcales</taxon>
        <taxon>Natronincolaceae</taxon>
        <taxon>Anaerovirgula</taxon>
    </lineage>
</organism>
<dbReference type="Pfam" id="PF01541">
    <property type="entry name" value="GIY-YIG"/>
    <property type="match status" value="1"/>
</dbReference>
<dbReference type="PANTHER" id="PTHR30562:SF1">
    <property type="entry name" value="UVRABC SYSTEM PROTEIN C"/>
    <property type="match status" value="1"/>
</dbReference>
<dbReference type="Proteomes" id="UP000198304">
    <property type="component" value="Unassembled WGS sequence"/>
</dbReference>
<evidence type="ECO:0000259" key="10">
    <source>
        <dbReference type="PROSITE" id="PS50164"/>
    </source>
</evidence>
<reference evidence="12 13" key="1">
    <citation type="submission" date="2017-06" db="EMBL/GenBank/DDBJ databases">
        <authorList>
            <person name="Kim H.J."/>
            <person name="Triplett B.A."/>
        </authorList>
    </citation>
    <scope>NUCLEOTIDE SEQUENCE [LARGE SCALE GENOMIC DNA]</scope>
    <source>
        <strain evidence="12 13">SCA</strain>
    </source>
</reference>
<dbReference type="GO" id="GO:0005737">
    <property type="term" value="C:cytoplasm"/>
    <property type="evidence" value="ECO:0007669"/>
    <property type="project" value="UniProtKB-SubCell"/>
</dbReference>
<evidence type="ECO:0000256" key="2">
    <source>
        <dbReference type="ARBA" id="ARBA00022763"/>
    </source>
</evidence>
<dbReference type="GO" id="GO:0006289">
    <property type="term" value="P:nucleotide-excision repair"/>
    <property type="evidence" value="ECO:0007669"/>
    <property type="project" value="UniProtKB-UniRule"/>
</dbReference>
<dbReference type="NCBIfam" id="NF001824">
    <property type="entry name" value="PRK00558.1-5"/>
    <property type="match status" value="1"/>
</dbReference>
<protein>
    <recommendedName>
        <fullName evidence="7">UvrABC system protein C</fullName>
        <shortName evidence="7">Protein UvrC</shortName>
    </recommendedName>
    <alternativeName>
        <fullName evidence="7">Excinuclease ABC subunit C</fullName>
    </alternativeName>
</protein>
<evidence type="ECO:0000256" key="4">
    <source>
        <dbReference type="ARBA" id="ARBA00022881"/>
    </source>
</evidence>
<dbReference type="GO" id="GO:0009381">
    <property type="term" value="F:excinuclease ABC activity"/>
    <property type="evidence" value="ECO:0007669"/>
    <property type="project" value="UniProtKB-UniRule"/>
</dbReference>
<dbReference type="InterPro" id="IPR003583">
    <property type="entry name" value="Hlx-hairpin-Hlx_DNA-bd_motif"/>
</dbReference>
<dbReference type="Gene3D" id="1.10.150.20">
    <property type="entry name" value="5' to 3' exonuclease, C-terminal subdomain"/>
    <property type="match status" value="1"/>
</dbReference>
<dbReference type="RefSeq" id="WP_089285313.1">
    <property type="nucleotide sequence ID" value="NZ_FZOJ01000046.1"/>
</dbReference>
<evidence type="ECO:0000259" key="11">
    <source>
        <dbReference type="PROSITE" id="PS50165"/>
    </source>
</evidence>
<dbReference type="Gene3D" id="3.40.1440.10">
    <property type="entry name" value="GIY-YIG endonuclease"/>
    <property type="match status" value="1"/>
</dbReference>
<dbReference type="InterPro" id="IPR001943">
    <property type="entry name" value="UVR_dom"/>
</dbReference>
<name>A0A239KE02_9FIRM</name>
<dbReference type="InterPro" id="IPR035901">
    <property type="entry name" value="GIY-YIG_endonuc_sf"/>
</dbReference>
<dbReference type="PROSITE" id="PS50165">
    <property type="entry name" value="UVRC"/>
    <property type="match status" value="1"/>
</dbReference>
<dbReference type="InterPro" id="IPR000305">
    <property type="entry name" value="GIY-YIG_endonuc"/>
</dbReference>
<keyword evidence="2 7" id="KW-0227">DNA damage</keyword>
<keyword evidence="3 7" id="KW-0228">DNA excision</keyword>
<dbReference type="PROSITE" id="PS50151">
    <property type="entry name" value="UVR"/>
    <property type="match status" value="1"/>
</dbReference>
<evidence type="ECO:0000256" key="6">
    <source>
        <dbReference type="ARBA" id="ARBA00023236"/>
    </source>
</evidence>
<dbReference type="Pfam" id="PF22920">
    <property type="entry name" value="UvrC_RNaseH"/>
    <property type="match status" value="1"/>
</dbReference>
<dbReference type="InterPro" id="IPR010994">
    <property type="entry name" value="RuvA_2-like"/>
</dbReference>
<feature type="domain" description="GIY-YIG" evidence="10">
    <location>
        <begin position="13"/>
        <end position="92"/>
    </location>
</feature>
<keyword evidence="1 7" id="KW-0963">Cytoplasm</keyword>
<dbReference type="InterPro" id="IPR047296">
    <property type="entry name" value="GIY-YIG_UvrC_Cho"/>
</dbReference>
<proteinExistence type="inferred from homology"/>
<feature type="domain" description="UVR" evidence="9">
    <location>
        <begin position="205"/>
        <end position="240"/>
    </location>
</feature>
<keyword evidence="13" id="KW-1185">Reference proteome</keyword>
<evidence type="ECO:0000256" key="8">
    <source>
        <dbReference type="SAM" id="Coils"/>
    </source>
</evidence>
<evidence type="ECO:0000256" key="5">
    <source>
        <dbReference type="ARBA" id="ARBA00023204"/>
    </source>
</evidence>
<keyword evidence="5 7" id="KW-0234">DNA repair</keyword>
<comment type="subunit">
    <text evidence="7">Interacts with UvrB in an incision complex.</text>
</comment>
<dbReference type="SUPFAM" id="SSF82771">
    <property type="entry name" value="GIY-YIG endonuclease"/>
    <property type="match status" value="1"/>
</dbReference>
<evidence type="ECO:0000256" key="7">
    <source>
        <dbReference type="HAMAP-Rule" id="MF_00203"/>
    </source>
</evidence>
<dbReference type="CDD" id="cd10434">
    <property type="entry name" value="GIY-YIG_UvrC_Cho"/>
    <property type="match status" value="1"/>
</dbReference>
<comment type="subcellular location">
    <subcellularLocation>
        <location evidence="7">Cytoplasm</location>
    </subcellularLocation>
</comment>
<dbReference type="NCBIfam" id="TIGR00194">
    <property type="entry name" value="uvrC"/>
    <property type="match status" value="1"/>
</dbReference>
<feature type="domain" description="UvrC family homology region profile" evidence="11">
    <location>
        <begin position="256"/>
        <end position="499"/>
    </location>
</feature>
<keyword evidence="4 7" id="KW-0267">Excision nuclease</keyword>
<dbReference type="AlphaFoldDB" id="A0A239KE02"/>
<dbReference type="InterPro" id="IPR004791">
    <property type="entry name" value="UvrC"/>
</dbReference>
<gene>
    <name evidence="7" type="primary">uvrC</name>
    <name evidence="12" type="ORF">SAMN05446037_10463</name>
</gene>
<dbReference type="FunFam" id="3.40.1440.10:FF:000001">
    <property type="entry name" value="UvrABC system protein C"/>
    <property type="match status" value="1"/>
</dbReference>
<dbReference type="PANTHER" id="PTHR30562">
    <property type="entry name" value="UVRC/OXIDOREDUCTASE"/>
    <property type="match status" value="1"/>
</dbReference>
<dbReference type="GO" id="GO:0009432">
    <property type="term" value="P:SOS response"/>
    <property type="evidence" value="ECO:0007669"/>
    <property type="project" value="UniProtKB-UniRule"/>
</dbReference>
<dbReference type="SUPFAM" id="SSF47781">
    <property type="entry name" value="RuvA domain 2-like"/>
    <property type="match status" value="1"/>
</dbReference>
<feature type="coiled-coil region" evidence="8">
    <location>
        <begin position="365"/>
        <end position="392"/>
    </location>
</feature>
<dbReference type="Gene3D" id="4.10.860.10">
    <property type="entry name" value="UVR domain"/>
    <property type="match status" value="1"/>
</dbReference>
<dbReference type="Pfam" id="PF02151">
    <property type="entry name" value="UVR"/>
    <property type="match status" value="1"/>
</dbReference>
<dbReference type="OrthoDB" id="9804933at2"/>
<dbReference type="Pfam" id="PF12826">
    <property type="entry name" value="HHH_2"/>
    <property type="match status" value="1"/>
</dbReference>
<keyword evidence="6 7" id="KW-0742">SOS response</keyword>
<dbReference type="EMBL" id="FZOJ01000046">
    <property type="protein sequence ID" value="SNT15958.1"/>
    <property type="molecule type" value="Genomic_DNA"/>
</dbReference>
<comment type="function">
    <text evidence="7">The UvrABC repair system catalyzes the recognition and processing of DNA lesions. UvrC both incises the 5' and 3' sides of the lesion. The N-terminal half is responsible for the 3' incision and the C-terminal half is responsible for the 5' incision.</text>
</comment>
<comment type="similarity">
    <text evidence="7">Belongs to the UvrC family.</text>
</comment>
<dbReference type="Pfam" id="PF08459">
    <property type="entry name" value="UvrC_RNaseH_dom"/>
    <property type="match status" value="1"/>
</dbReference>
<dbReference type="HAMAP" id="MF_00203">
    <property type="entry name" value="UvrC"/>
    <property type="match status" value="1"/>
</dbReference>
<evidence type="ECO:0000259" key="9">
    <source>
        <dbReference type="PROSITE" id="PS50151"/>
    </source>
</evidence>
<dbReference type="InterPro" id="IPR050066">
    <property type="entry name" value="UvrABC_protein_C"/>
</dbReference>
<dbReference type="InterPro" id="IPR038476">
    <property type="entry name" value="UvrC_RNase_H_dom_sf"/>
</dbReference>
<dbReference type="Gene3D" id="3.30.420.340">
    <property type="entry name" value="UvrC, RNAse H endonuclease domain"/>
    <property type="match status" value="1"/>
</dbReference>
<evidence type="ECO:0000313" key="12">
    <source>
        <dbReference type="EMBL" id="SNT15958.1"/>
    </source>
</evidence>
<evidence type="ECO:0000313" key="13">
    <source>
        <dbReference type="Proteomes" id="UP000198304"/>
    </source>
</evidence>
<evidence type="ECO:0000256" key="1">
    <source>
        <dbReference type="ARBA" id="ARBA00022490"/>
    </source>
</evidence>
<dbReference type="GO" id="GO:0003677">
    <property type="term" value="F:DNA binding"/>
    <property type="evidence" value="ECO:0007669"/>
    <property type="project" value="UniProtKB-UniRule"/>
</dbReference>
<accession>A0A239KE02</accession>